<evidence type="ECO:0000256" key="9">
    <source>
        <dbReference type="ARBA" id="ARBA00042864"/>
    </source>
</evidence>
<dbReference type="Pfam" id="PF01071">
    <property type="entry name" value="GARS_A"/>
    <property type="match status" value="1"/>
</dbReference>
<evidence type="ECO:0000256" key="5">
    <source>
        <dbReference type="ARBA" id="ARBA00022755"/>
    </source>
</evidence>
<evidence type="ECO:0000256" key="6">
    <source>
        <dbReference type="ARBA" id="ARBA00022840"/>
    </source>
</evidence>
<dbReference type="Proteomes" id="UP000266426">
    <property type="component" value="Unassembled WGS sequence"/>
</dbReference>
<evidence type="ECO:0000256" key="4">
    <source>
        <dbReference type="ARBA" id="ARBA00022741"/>
    </source>
</evidence>
<dbReference type="EMBL" id="QZJZ01000091">
    <property type="protein sequence ID" value="RJP56768.1"/>
    <property type="molecule type" value="Genomic_DNA"/>
</dbReference>
<evidence type="ECO:0000259" key="11">
    <source>
        <dbReference type="PROSITE" id="PS50975"/>
    </source>
</evidence>
<dbReference type="GO" id="GO:0004637">
    <property type="term" value="F:phosphoribosylamine-glycine ligase activity"/>
    <property type="evidence" value="ECO:0007669"/>
    <property type="project" value="UniProtKB-EC"/>
</dbReference>
<dbReference type="PANTHER" id="PTHR43472">
    <property type="entry name" value="PHOSPHORIBOSYLAMINE--GLYCINE LIGASE"/>
    <property type="match status" value="1"/>
</dbReference>
<sequence length="430" mass="49011">MEKNGEKRKFLFVSEEALIGDLAWQVKNEGHEVKYYIGEKASRDICDGFVDKVDDWKQWKDWADVTIFDDVFFGDVADKMRKEGKAVIGGSVYTDKLEEDREFGQAELRKVGVSVLPHWDFTDFDPAIEFVKQNPGRYVLKPTSKGGEKELLYVGQEEDGKDVLQVLELYKKAWSKRILGFQLQKYASGVEIAVGAFFNGVDFITPINVNFEHKRMFPGDIGPSTGEMGTSMYWAPPNRIFNETLAKVLPMLRESGYVGYVDLNCIVNNKGIHPLEFTTRFGYPTISIQMEGITSQWGDFLYALANKKPFDLKTKKGFQVGLVIAVPPFPFYDIAAFKKYSEDATIMFKKKVDDGLHLGDVKLVDGDWRLAGYSGYALVVTGSGQTMEEARKQVYQRVKNIMIPNMFYRTDIGVRWFSDSDRLHTWGYLS</sequence>
<dbReference type="SMART" id="SM01209">
    <property type="entry name" value="GARS_A"/>
    <property type="match status" value="1"/>
</dbReference>
<dbReference type="AlphaFoldDB" id="A0A3A4R396"/>
<comment type="pathway">
    <text evidence="1">Purine metabolism; IMP biosynthesis via de novo pathway; N(1)-(5-phospho-D-ribosyl)glycinamide from 5-phospho-alpha-D-ribose 1-diphosphate: step 2/2.</text>
</comment>
<dbReference type="Gene3D" id="3.30.470.20">
    <property type="entry name" value="ATP-grasp fold, B domain"/>
    <property type="match status" value="1"/>
</dbReference>
<dbReference type="SUPFAM" id="SSF51246">
    <property type="entry name" value="Rudiment single hybrid motif"/>
    <property type="match status" value="1"/>
</dbReference>
<protein>
    <recommendedName>
        <fullName evidence="2">phosphoribosylamine--glycine ligase</fullName>
        <ecNumber evidence="2">6.3.4.13</ecNumber>
    </recommendedName>
    <alternativeName>
        <fullName evidence="8">Glycinamide ribonucleotide synthetase</fullName>
    </alternativeName>
    <alternativeName>
        <fullName evidence="9">Phosphoribosylglycinamide synthetase</fullName>
    </alternativeName>
</protein>
<keyword evidence="5" id="KW-0658">Purine biosynthesis</keyword>
<dbReference type="InterPro" id="IPR011054">
    <property type="entry name" value="Rudment_hybrid_motif"/>
</dbReference>
<keyword evidence="3 12" id="KW-0436">Ligase</keyword>
<comment type="similarity">
    <text evidence="7">Belongs to the GARS family.</text>
</comment>
<evidence type="ECO:0000256" key="8">
    <source>
        <dbReference type="ARBA" id="ARBA00042242"/>
    </source>
</evidence>
<keyword evidence="4 10" id="KW-0547">Nucleotide-binding</keyword>
<dbReference type="InterPro" id="IPR020560">
    <property type="entry name" value="PRibGlycinamide_synth_C-dom"/>
</dbReference>
<dbReference type="InterPro" id="IPR037123">
    <property type="entry name" value="PRibGlycinamide_synth_C_sf"/>
</dbReference>
<dbReference type="UniPathway" id="UPA00074">
    <property type="reaction ID" value="UER00125"/>
</dbReference>
<organism evidence="12 13">
    <name type="scientific">Candidatus Auribacter fodinae</name>
    <dbReference type="NCBI Taxonomy" id="2093366"/>
    <lineage>
        <taxon>Bacteria</taxon>
        <taxon>Pseudomonadati</taxon>
        <taxon>Candidatus Auribacterota</taxon>
        <taxon>Candidatus Auribacteria</taxon>
        <taxon>Candidatus Auribacterales</taxon>
        <taxon>Candidatus Auribacteraceae</taxon>
        <taxon>Candidatus Auribacter</taxon>
    </lineage>
</organism>
<dbReference type="PROSITE" id="PS50975">
    <property type="entry name" value="ATP_GRASP"/>
    <property type="match status" value="1"/>
</dbReference>
<reference evidence="12 13" key="1">
    <citation type="journal article" date="2017" name="ISME J.">
        <title>Energy and carbon metabolisms in a deep terrestrial subsurface fluid microbial community.</title>
        <authorList>
            <person name="Momper L."/>
            <person name="Jungbluth S.P."/>
            <person name="Lee M.D."/>
            <person name="Amend J.P."/>
        </authorList>
    </citation>
    <scope>NUCLEOTIDE SEQUENCE [LARGE SCALE GENOMIC DNA]</scope>
    <source>
        <strain evidence="12">SURF_26</strain>
    </source>
</reference>
<feature type="domain" description="ATP-grasp" evidence="11">
    <location>
        <begin position="105"/>
        <end position="306"/>
    </location>
</feature>
<dbReference type="GO" id="GO:0046872">
    <property type="term" value="F:metal ion binding"/>
    <property type="evidence" value="ECO:0007669"/>
    <property type="project" value="InterPro"/>
</dbReference>
<keyword evidence="6 10" id="KW-0067">ATP-binding</keyword>
<evidence type="ECO:0000256" key="2">
    <source>
        <dbReference type="ARBA" id="ARBA00013255"/>
    </source>
</evidence>
<evidence type="ECO:0000313" key="13">
    <source>
        <dbReference type="Proteomes" id="UP000266426"/>
    </source>
</evidence>
<evidence type="ECO:0000256" key="7">
    <source>
        <dbReference type="ARBA" id="ARBA00038345"/>
    </source>
</evidence>
<dbReference type="GO" id="GO:0009113">
    <property type="term" value="P:purine nucleobase biosynthetic process"/>
    <property type="evidence" value="ECO:0007669"/>
    <property type="project" value="InterPro"/>
</dbReference>
<dbReference type="GO" id="GO:0006189">
    <property type="term" value="P:'de novo' IMP biosynthetic process"/>
    <property type="evidence" value="ECO:0007669"/>
    <property type="project" value="UniProtKB-UniPathway"/>
</dbReference>
<evidence type="ECO:0000256" key="1">
    <source>
        <dbReference type="ARBA" id="ARBA00005174"/>
    </source>
</evidence>
<dbReference type="SMART" id="SM01210">
    <property type="entry name" value="GARS_C"/>
    <property type="match status" value="1"/>
</dbReference>
<dbReference type="Pfam" id="PF02843">
    <property type="entry name" value="GARS_C"/>
    <property type="match status" value="1"/>
</dbReference>
<dbReference type="InterPro" id="IPR000115">
    <property type="entry name" value="PRibGlycinamide_synth"/>
</dbReference>
<gene>
    <name evidence="12" type="ORF">C4541_11600</name>
</gene>
<comment type="caution">
    <text evidence="12">The sequence shown here is derived from an EMBL/GenBank/DDBJ whole genome shotgun (WGS) entry which is preliminary data.</text>
</comment>
<dbReference type="PANTHER" id="PTHR43472:SF1">
    <property type="entry name" value="PHOSPHORIBOSYLAMINE--GLYCINE LIGASE, CHLOROPLASTIC"/>
    <property type="match status" value="1"/>
</dbReference>
<evidence type="ECO:0000256" key="3">
    <source>
        <dbReference type="ARBA" id="ARBA00022598"/>
    </source>
</evidence>
<dbReference type="EC" id="6.3.4.13" evidence="2"/>
<dbReference type="GO" id="GO:0005524">
    <property type="term" value="F:ATP binding"/>
    <property type="evidence" value="ECO:0007669"/>
    <property type="project" value="UniProtKB-UniRule"/>
</dbReference>
<evidence type="ECO:0000256" key="10">
    <source>
        <dbReference type="PROSITE-ProRule" id="PRU00409"/>
    </source>
</evidence>
<proteinExistence type="inferred from homology"/>
<dbReference type="InterPro" id="IPR020561">
    <property type="entry name" value="PRibGlycinamid_synth_ATP-grasp"/>
</dbReference>
<name>A0A3A4R396_9BACT</name>
<dbReference type="SUPFAM" id="SSF56059">
    <property type="entry name" value="Glutathione synthetase ATP-binding domain-like"/>
    <property type="match status" value="1"/>
</dbReference>
<dbReference type="Gene3D" id="3.90.600.10">
    <property type="entry name" value="Phosphoribosylglycinamide synthetase, C-terminal domain"/>
    <property type="match status" value="1"/>
</dbReference>
<evidence type="ECO:0000313" key="12">
    <source>
        <dbReference type="EMBL" id="RJP56768.1"/>
    </source>
</evidence>
<dbReference type="InterPro" id="IPR011761">
    <property type="entry name" value="ATP-grasp"/>
</dbReference>
<accession>A0A3A4R396</accession>